<protein>
    <submittedName>
        <fullName evidence="3">Hydrolase</fullName>
    </submittedName>
</protein>
<dbReference type="Pfam" id="PF00857">
    <property type="entry name" value="Isochorismatase"/>
    <property type="match status" value="1"/>
</dbReference>
<dbReference type="Gene3D" id="3.40.50.850">
    <property type="entry name" value="Isochorismatase-like"/>
    <property type="match status" value="1"/>
</dbReference>
<dbReference type="RefSeq" id="WP_346077202.1">
    <property type="nucleotide sequence ID" value="NZ_BAAATL010000005.1"/>
</dbReference>
<dbReference type="SUPFAM" id="SSF52499">
    <property type="entry name" value="Isochorismatase-like hydrolases"/>
    <property type="match status" value="1"/>
</dbReference>
<feature type="domain" description="Isochorismatase-like" evidence="2">
    <location>
        <begin position="15"/>
        <end position="190"/>
    </location>
</feature>
<evidence type="ECO:0000313" key="4">
    <source>
        <dbReference type="Proteomes" id="UP001501721"/>
    </source>
</evidence>
<comment type="caution">
    <text evidence="3">The sequence shown here is derived from an EMBL/GenBank/DDBJ whole genome shotgun (WGS) entry which is preliminary data.</text>
</comment>
<dbReference type="PANTHER" id="PTHR43540:SF6">
    <property type="entry name" value="ISOCHORISMATASE-LIKE DOMAIN-CONTAINING PROTEIN"/>
    <property type="match status" value="1"/>
</dbReference>
<evidence type="ECO:0000256" key="1">
    <source>
        <dbReference type="ARBA" id="ARBA00022801"/>
    </source>
</evidence>
<dbReference type="InterPro" id="IPR036380">
    <property type="entry name" value="Isochorismatase-like_sf"/>
</dbReference>
<evidence type="ECO:0000313" key="3">
    <source>
        <dbReference type="EMBL" id="GAA2472567.1"/>
    </source>
</evidence>
<dbReference type="Proteomes" id="UP001501721">
    <property type="component" value="Unassembled WGS sequence"/>
</dbReference>
<dbReference type="InterPro" id="IPR000868">
    <property type="entry name" value="Isochorismatase-like_dom"/>
</dbReference>
<reference evidence="4" key="1">
    <citation type="journal article" date="2019" name="Int. J. Syst. Evol. Microbiol.">
        <title>The Global Catalogue of Microorganisms (GCM) 10K type strain sequencing project: providing services to taxonomists for standard genome sequencing and annotation.</title>
        <authorList>
            <consortium name="The Broad Institute Genomics Platform"/>
            <consortium name="The Broad Institute Genome Sequencing Center for Infectious Disease"/>
            <person name="Wu L."/>
            <person name="Ma J."/>
        </authorList>
    </citation>
    <scope>NUCLEOTIDE SEQUENCE [LARGE SCALE GENOMIC DNA]</scope>
    <source>
        <strain evidence="4">JCM 6923</strain>
    </source>
</reference>
<accession>A0ABP5Y089</accession>
<sequence length="199" mass="21421">MTSPAALPVIDPARTALLAMDLQGGILPLVPDPDALVERVKGAIADVRAAGGAIGYVRVAFTEDDWAAIPETNKSFSPLAAAKRNHHEDPDTQVDARIAPEDGDIVVRKVRIGAASTTDLYERLRERGIDTLILSGISTSGVVLSTLTDAADRDYRVIVLSDGVADRDQEVHRVLLEKVFPMRSYVIDITELRELLGAA</sequence>
<keyword evidence="1 3" id="KW-0378">Hydrolase</keyword>
<dbReference type="InterPro" id="IPR050272">
    <property type="entry name" value="Isochorismatase-like_hydrls"/>
</dbReference>
<dbReference type="EMBL" id="BAAATL010000005">
    <property type="protein sequence ID" value="GAA2472567.1"/>
    <property type="molecule type" value="Genomic_DNA"/>
</dbReference>
<dbReference type="CDD" id="cd00431">
    <property type="entry name" value="cysteine_hydrolases"/>
    <property type="match status" value="1"/>
</dbReference>
<dbReference type="GO" id="GO:0016787">
    <property type="term" value="F:hydrolase activity"/>
    <property type="evidence" value="ECO:0007669"/>
    <property type="project" value="UniProtKB-KW"/>
</dbReference>
<evidence type="ECO:0000259" key="2">
    <source>
        <dbReference type="Pfam" id="PF00857"/>
    </source>
</evidence>
<keyword evidence="4" id="KW-1185">Reference proteome</keyword>
<organism evidence="3 4">
    <name type="scientific">Streptomyces graminearus</name>
    <dbReference type="NCBI Taxonomy" id="284030"/>
    <lineage>
        <taxon>Bacteria</taxon>
        <taxon>Bacillati</taxon>
        <taxon>Actinomycetota</taxon>
        <taxon>Actinomycetes</taxon>
        <taxon>Kitasatosporales</taxon>
        <taxon>Streptomycetaceae</taxon>
        <taxon>Streptomyces</taxon>
    </lineage>
</organism>
<gene>
    <name evidence="3" type="ORF">GCM10010422_14090</name>
</gene>
<name>A0ABP5Y089_9ACTN</name>
<dbReference type="PANTHER" id="PTHR43540">
    <property type="entry name" value="PEROXYUREIDOACRYLATE/UREIDOACRYLATE AMIDOHYDROLASE-RELATED"/>
    <property type="match status" value="1"/>
</dbReference>
<proteinExistence type="predicted"/>